<gene>
    <name evidence="1" type="ORF">OKIOD_LOCUS13759</name>
</gene>
<protein>
    <submittedName>
        <fullName evidence="1">Oidioi.mRNA.OKI2018_I69.chr2.g4994.t1.cds</fullName>
    </submittedName>
</protein>
<dbReference type="Proteomes" id="UP001158576">
    <property type="component" value="Chromosome 2"/>
</dbReference>
<reference evidence="1 2" key="1">
    <citation type="submission" date="2021-04" db="EMBL/GenBank/DDBJ databases">
        <authorList>
            <person name="Bliznina A."/>
        </authorList>
    </citation>
    <scope>NUCLEOTIDE SEQUENCE [LARGE SCALE GENOMIC DNA]</scope>
</reference>
<organism evidence="1 2">
    <name type="scientific">Oikopleura dioica</name>
    <name type="common">Tunicate</name>
    <dbReference type="NCBI Taxonomy" id="34765"/>
    <lineage>
        <taxon>Eukaryota</taxon>
        <taxon>Metazoa</taxon>
        <taxon>Chordata</taxon>
        <taxon>Tunicata</taxon>
        <taxon>Appendicularia</taxon>
        <taxon>Copelata</taxon>
        <taxon>Oikopleuridae</taxon>
        <taxon>Oikopleura</taxon>
    </lineage>
</organism>
<accession>A0ABN7T5L3</accession>
<evidence type="ECO:0000313" key="2">
    <source>
        <dbReference type="Proteomes" id="UP001158576"/>
    </source>
</evidence>
<keyword evidence="2" id="KW-1185">Reference proteome</keyword>
<sequence>MKIALSFLINLISANFLANFPKYFQKVSGEVGYVGIDTYVEPVVAFADQKTFDFLLYSNLKNISDNIDSPSNLQKFLSVEKLAEKGASIENCKEKFDVLTCFHINQVAMFSEKLLKRFSYRDFADLLEKISEKGTWKELQTREIEASSLFRRRFSDKEKGFAGMKISAGLLGVALGQSGDTADYTYDYNEAAEKSDSYTYNAPTYNFNTGYDSGYSQNQGYDAGYYGRSGVDAYALSCWNSNSMRDMNHDNKFATPGGDIIGDAGNHHQYGYENEFSAGSKFDSSKQEYGSDQSAVSGHYGFIEDDNHIDISDAGHSVDAVEPHKWGYQNNNPDAKYHYGHHVASASANRGPTGPQVANTYHGFMADDWRYSLRHSGCLWEVKDFSYSAATYSVQHNLAWTDSSSKGAKVHWVHVFNAHIYAKENNAVNGFRIVMANPVYEGLGYLNFVSTYADTAIAAEGAYTHDPFASTYDISAQYVNSKGTWTLTTTSDSWKLVAGSSAPAFAAAGAAAAGVAISSFPHNQLGADFRFNVRTLHEFGHGFQEAKRTTEANKADSYFWYAVDTITITFPHHVSAMDSCHALRAGASSDLSADCSKHVHSIIIDENHVTGTDGSYDHSGRLEATITDACNNVYGPSGTANHYCAKFCSNSAITCGKVLTIKNVMKTYDEFHLRQYGTIQEIWAQLQYAYSHTVDKTAPTGFESPFPNVFFSAAQVQSIVLACNSGTNEKCVGYTRAQNMPYAGDVNEVSRWTNTANDIHNGLSRGDAFWVNNNDN</sequence>
<proteinExistence type="predicted"/>
<evidence type="ECO:0000313" key="1">
    <source>
        <dbReference type="EMBL" id="CAG5110610.1"/>
    </source>
</evidence>
<dbReference type="EMBL" id="OU015567">
    <property type="protein sequence ID" value="CAG5110610.1"/>
    <property type="molecule type" value="Genomic_DNA"/>
</dbReference>
<name>A0ABN7T5L3_OIKDI</name>